<dbReference type="EMBL" id="DS469577">
    <property type="protein sequence ID" value="EDO41481.1"/>
    <property type="molecule type" value="Genomic_DNA"/>
</dbReference>
<feature type="compositionally biased region" description="Basic residues" evidence="2">
    <location>
        <begin position="128"/>
        <end position="138"/>
    </location>
</feature>
<evidence type="ECO:0000313" key="4">
    <source>
        <dbReference type="EMBL" id="EDO41481.1"/>
    </source>
</evidence>
<dbReference type="HOGENOM" id="CLU_407303_0_0_1"/>
<reference evidence="4 5" key="1">
    <citation type="journal article" date="2007" name="Science">
        <title>Sea anemone genome reveals ancestral eumetazoan gene repertoire and genomic organization.</title>
        <authorList>
            <person name="Putnam N.H."/>
            <person name="Srivastava M."/>
            <person name="Hellsten U."/>
            <person name="Dirks B."/>
            <person name="Chapman J."/>
            <person name="Salamov A."/>
            <person name="Terry A."/>
            <person name="Shapiro H."/>
            <person name="Lindquist E."/>
            <person name="Kapitonov V.V."/>
            <person name="Jurka J."/>
            <person name="Genikhovich G."/>
            <person name="Grigoriev I.V."/>
            <person name="Lucas S.M."/>
            <person name="Steele R.E."/>
            <person name="Finnerty J.R."/>
            <person name="Technau U."/>
            <person name="Martindale M.Q."/>
            <person name="Rokhsar D.S."/>
        </authorList>
    </citation>
    <scope>NUCLEOTIDE SEQUENCE [LARGE SCALE GENOMIC DNA]</scope>
    <source>
        <strain evidence="5">CH2 X CH6</strain>
    </source>
</reference>
<dbReference type="OrthoDB" id="5983378at2759"/>
<keyword evidence="1" id="KW-0479">Metal-binding</keyword>
<dbReference type="PROSITE" id="PS00028">
    <property type="entry name" value="ZINC_FINGER_C2H2_1"/>
    <property type="match status" value="1"/>
</dbReference>
<proteinExistence type="predicted"/>
<name>A7S4A1_NEMVE</name>
<evidence type="ECO:0000256" key="2">
    <source>
        <dbReference type="SAM" id="MobiDB-lite"/>
    </source>
</evidence>
<dbReference type="Proteomes" id="UP000001593">
    <property type="component" value="Unassembled WGS sequence"/>
</dbReference>
<feature type="compositionally biased region" description="Basic residues" evidence="2">
    <location>
        <begin position="57"/>
        <end position="67"/>
    </location>
</feature>
<dbReference type="GO" id="GO:0005634">
    <property type="term" value="C:nucleus"/>
    <property type="evidence" value="ECO:0000318"/>
    <property type="project" value="GO_Central"/>
</dbReference>
<dbReference type="SUPFAM" id="SSF46689">
    <property type="entry name" value="Homeodomain-like"/>
    <property type="match status" value="1"/>
</dbReference>
<dbReference type="PROSITE" id="PS50157">
    <property type="entry name" value="ZINC_FINGER_C2H2_2"/>
    <property type="match status" value="1"/>
</dbReference>
<accession>A7S4A1</accession>
<evidence type="ECO:0000256" key="1">
    <source>
        <dbReference type="PROSITE-ProRule" id="PRU00042"/>
    </source>
</evidence>
<dbReference type="PANTHER" id="PTHR19303">
    <property type="entry name" value="TRANSPOSON"/>
    <property type="match status" value="1"/>
</dbReference>
<dbReference type="InterPro" id="IPR050863">
    <property type="entry name" value="CenT-Element_Derived"/>
</dbReference>
<feature type="region of interest" description="Disordered" evidence="2">
    <location>
        <begin position="114"/>
        <end position="138"/>
    </location>
</feature>
<gene>
    <name evidence="4" type="ORF">NEMVEDRAFT_v1g242754</name>
</gene>
<keyword evidence="1" id="KW-0863">Zinc-finger</keyword>
<feature type="compositionally biased region" description="Polar residues" evidence="2">
    <location>
        <begin position="68"/>
        <end position="85"/>
    </location>
</feature>
<keyword evidence="5" id="KW-1185">Reference proteome</keyword>
<dbReference type="PANTHER" id="PTHR19303:SF73">
    <property type="entry name" value="PROTEIN PDC2"/>
    <property type="match status" value="1"/>
</dbReference>
<dbReference type="GO" id="GO:0003677">
    <property type="term" value="F:DNA binding"/>
    <property type="evidence" value="ECO:0000318"/>
    <property type="project" value="GO_Central"/>
</dbReference>
<feature type="domain" description="C2H2-type" evidence="3">
    <location>
        <begin position="36"/>
        <end position="64"/>
    </location>
</feature>
<feature type="region of interest" description="Disordered" evidence="2">
    <location>
        <begin position="1"/>
        <end position="34"/>
    </location>
</feature>
<dbReference type="OMA" id="RILITHW"/>
<dbReference type="InterPro" id="IPR004875">
    <property type="entry name" value="DDE_SF_endonuclease_dom"/>
</dbReference>
<dbReference type="GO" id="GO:0008270">
    <property type="term" value="F:zinc ion binding"/>
    <property type="evidence" value="ECO:0007669"/>
    <property type="project" value="UniProtKB-KW"/>
</dbReference>
<keyword evidence="1" id="KW-0862">Zinc</keyword>
<evidence type="ECO:0000313" key="5">
    <source>
        <dbReference type="Proteomes" id="UP000001593"/>
    </source>
</evidence>
<sequence length="675" mass="77109">MSEDKVSEQTDSACLTKPKSSKKRKAASIEESGKQIECSFCSKQFLKTQGLAAHLKHVHGTSPKKTKPSSVGASEQNSKGNLQPSDDSESDVRNAVQDAVEKVLTQIAAENVVLNKKASEPSHAEKPTKRRGADHRKQHSIQLKAEVIHDFDFGIHPHAIAEKYNINRSLVSKWLKDKTKIVAAATEAHTELLKIRPSRKYSRLSVALFDKYHEARSRGFIINFDWLWCQARKIYREITGDPKATLGKHVITAFLKKHNIRMRARHRDKRPVKQSFETKLRIWHATARERLIRTGRNDRYDEKWGRYKPCERFNVDQIPLPFAVGSKKTQKSSKDEENAEVLVTPKTHSNGTLDHRQCQLQVCFRPTGEQPRLALIFRGTGKRVSQDEVSAYHPDVDVYFQEKAWADIQTCVDWVNKTLSAVVDKEERFVVFCDNQTGQISREFKEAVSKKGGMVWYGLPGATDLWQPVDAGYSQLLKTLVGQAHSAWLNDDENSEKWLGSALSAKERRILITHWAGDAYAKLLSPEYDGVRLRVWQKSGCLMTANGVDDELITPEGLNNYKVPTPSIIAPTSYFPQSEDNIVDADFEMYDNRDEVELEPEACELEQVLEDCYEDRDEKDELVGREVIALYENGWFTGKIEYYNKKLKEYKVKFRDDSTDYLAYKDFDGVEVILT</sequence>
<dbReference type="AlphaFoldDB" id="A7S4A1"/>
<feature type="compositionally biased region" description="Basic and acidic residues" evidence="2">
    <location>
        <begin position="117"/>
        <end position="127"/>
    </location>
</feature>
<dbReference type="KEGG" id="nve:5513223"/>
<dbReference type="InParanoid" id="A7S4A1"/>
<organism evidence="4 5">
    <name type="scientific">Nematostella vectensis</name>
    <name type="common">Starlet sea anemone</name>
    <dbReference type="NCBI Taxonomy" id="45351"/>
    <lineage>
        <taxon>Eukaryota</taxon>
        <taxon>Metazoa</taxon>
        <taxon>Cnidaria</taxon>
        <taxon>Anthozoa</taxon>
        <taxon>Hexacorallia</taxon>
        <taxon>Actiniaria</taxon>
        <taxon>Edwardsiidae</taxon>
        <taxon>Nematostella</taxon>
    </lineage>
</organism>
<dbReference type="Pfam" id="PF03184">
    <property type="entry name" value="DDE_1"/>
    <property type="match status" value="1"/>
</dbReference>
<dbReference type="eggNOG" id="ENOG502S5KN">
    <property type="taxonomic scope" value="Eukaryota"/>
</dbReference>
<feature type="region of interest" description="Disordered" evidence="2">
    <location>
        <begin position="57"/>
        <end position="95"/>
    </location>
</feature>
<protein>
    <recommendedName>
        <fullName evidence="3">C2H2-type domain-containing protein</fullName>
    </recommendedName>
</protein>
<dbReference type="InterPro" id="IPR009057">
    <property type="entry name" value="Homeodomain-like_sf"/>
</dbReference>
<evidence type="ECO:0000259" key="3">
    <source>
        <dbReference type="PROSITE" id="PS50157"/>
    </source>
</evidence>
<dbReference type="InterPro" id="IPR013087">
    <property type="entry name" value="Znf_C2H2_type"/>
</dbReference>
<dbReference type="Gene3D" id="1.10.10.60">
    <property type="entry name" value="Homeodomain-like"/>
    <property type="match status" value="1"/>
</dbReference>